<accession>A0A1X0R5L6</accession>
<reference evidence="2" key="1">
    <citation type="journal article" date="2016" name="Proc. Natl. Acad. Sci. U.S.A.">
        <title>Lipid metabolic changes in an early divergent fungus govern the establishment of a mutualistic symbiosis with endobacteria.</title>
        <authorList>
            <person name="Lastovetsky O.A."/>
            <person name="Gaspar M.L."/>
            <person name="Mondo S.J."/>
            <person name="LaButti K.M."/>
            <person name="Sandor L."/>
            <person name="Grigoriev I.V."/>
            <person name="Henry S.A."/>
            <person name="Pawlowska T.E."/>
        </authorList>
    </citation>
    <scope>NUCLEOTIDE SEQUENCE [LARGE SCALE GENOMIC DNA]</scope>
    <source>
        <strain evidence="2">ATCC 52814</strain>
    </source>
</reference>
<dbReference type="PANTHER" id="PTHR33977">
    <property type="entry name" value="ZINC ION BINDING PROTEIN"/>
    <property type="match status" value="1"/>
</dbReference>
<feature type="repeat" description="WD" evidence="1">
    <location>
        <begin position="16"/>
        <end position="45"/>
    </location>
</feature>
<dbReference type="PROSITE" id="PS50082">
    <property type="entry name" value="WD_REPEATS_2"/>
    <property type="match status" value="1"/>
</dbReference>
<dbReference type="InterPro" id="IPR015943">
    <property type="entry name" value="WD40/YVTN_repeat-like_dom_sf"/>
</dbReference>
<gene>
    <name evidence="2" type="ORF">BCV72DRAFT_335272</name>
</gene>
<name>A0A1X0R5L6_RHIZD</name>
<evidence type="ECO:0000256" key="1">
    <source>
        <dbReference type="PROSITE-ProRule" id="PRU00221"/>
    </source>
</evidence>
<dbReference type="Proteomes" id="UP000242414">
    <property type="component" value="Unassembled WGS sequence"/>
</dbReference>
<sequence>MHIFITLENAELMQRLEGHTDRVYAVNFHPTEPILASCSADFTVKRQWLTWVKTNFSLNVKRIMIDCSSAETAAIRDVFEGSVQIFLCHWHIWRAWGSKLKAVKGPKHTHGSQPKRKSIRACLGLLMGACSEEEFLNEEQFFAYFRTRWLVKKELFCKAWRPSASFHTNNLIESYHNQLKTFYLGRTRHSRCDFLINTLQETLMIGYRQETLKCLYGFQTVKLSPNDMKKKRLAYALDEGTATSMVQRSEDDDDMYDCKSFADDYIWYEIELKNGRLFPLLLVADVPYTLRSGIAVDTNTVSLSHEELAVTELADSIDKFENLYISDLRRKKLMYSLRRDKLEVINHAAKTSCYMMKEAAVIPQTFPERQS</sequence>
<evidence type="ECO:0008006" key="3">
    <source>
        <dbReference type="Google" id="ProtNLM"/>
    </source>
</evidence>
<dbReference type="OrthoDB" id="2399838at2759"/>
<proteinExistence type="predicted"/>
<dbReference type="PANTHER" id="PTHR33977:SF1">
    <property type="entry name" value="ZINC ION BINDING PROTEIN"/>
    <property type="match status" value="1"/>
</dbReference>
<dbReference type="Pfam" id="PF00400">
    <property type="entry name" value="WD40"/>
    <property type="match status" value="1"/>
</dbReference>
<dbReference type="InterPro" id="IPR001680">
    <property type="entry name" value="WD40_rpt"/>
</dbReference>
<dbReference type="SMART" id="SM00320">
    <property type="entry name" value="WD40"/>
    <property type="match status" value="1"/>
</dbReference>
<dbReference type="Gene3D" id="2.130.10.10">
    <property type="entry name" value="YVTN repeat-like/Quinoprotein amine dehydrogenase"/>
    <property type="match status" value="1"/>
</dbReference>
<dbReference type="InterPro" id="IPR036322">
    <property type="entry name" value="WD40_repeat_dom_sf"/>
</dbReference>
<dbReference type="EMBL" id="KV921906">
    <property type="protein sequence ID" value="ORE07333.1"/>
    <property type="molecule type" value="Genomic_DNA"/>
</dbReference>
<evidence type="ECO:0000313" key="2">
    <source>
        <dbReference type="EMBL" id="ORE07333.1"/>
    </source>
</evidence>
<dbReference type="SUPFAM" id="SSF50978">
    <property type="entry name" value="WD40 repeat-like"/>
    <property type="match status" value="1"/>
</dbReference>
<dbReference type="VEuPathDB" id="FungiDB:BCV72DRAFT_335272"/>
<protein>
    <recommendedName>
        <fullName evidence="3">MULE transposase domain-containing protein</fullName>
    </recommendedName>
</protein>
<organism evidence="2">
    <name type="scientific">Rhizopus microsporus var. microsporus</name>
    <dbReference type="NCBI Taxonomy" id="86635"/>
    <lineage>
        <taxon>Eukaryota</taxon>
        <taxon>Fungi</taxon>
        <taxon>Fungi incertae sedis</taxon>
        <taxon>Mucoromycota</taxon>
        <taxon>Mucoromycotina</taxon>
        <taxon>Mucoromycetes</taxon>
        <taxon>Mucorales</taxon>
        <taxon>Mucorineae</taxon>
        <taxon>Rhizopodaceae</taxon>
        <taxon>Rhizopus</taxon>
    </lineage>
</organism>
<keyword evidence="1" id="KW-0853">WD repeat</keyword>
<dbReference type="AlphaFoldDB" id="A0A1X0R5L6"/>